<gene>
    <name evidence="6" type="ORF">SAMN04488513_101770</name>
</gene>
<dbReference type="InterPro" id="IPR009722">
    <property type="entry name" value="YjiK/CarP"/>
</dbReference>
<evidence type="ECO:0000313" key="7">
    <source>
        <dbReference type="Proteomes" id="UP000184543"/>
    </source>
</evidence>
<accession>A0A1M6CI98</accession>
<organism evidence="6 7">
    <name type="scientific">Pseudozobellia thermophila</name>
    <dbReference type="NCBI Taxonomy" id="192903"/>
    <lineage>
        <taxon>Bacteria</taxon>
        <taxon>Pseudomonadati</taxon>
        <taxon>Bacteroidota</taxon>
        <taxon>Flavobacteriia</taxon>
        <taxon>Flavobacteriales</taxon>
        <taxon>Flavobacteriaceae</taxon>
        <taxon>Pseudozobellia</taxon>
    </lineage>
</organism>
<dbReference type="SUPFAM" id="SSF63825">
    <property type="entry name" value="YWTD domain"/>
    <property type="match status" value="1"/>
</dbReference>
<comment type="subcellular location">
    <subcellularLocation>
        <location evidence="1">Cell membrane</location>
    </subcellularLocation>
</comment>
<evidence type="ECO:0000256" key="2">
    <source>
        <dbReference type="ARBA" id="ARBA00009852"/>
    </source>
</evidence>
<protein>
    <submittedName>
        <fullName evidence="6">Uncharacterized protein YjiK</fullName>
    </submittedName>
</protein>
<evidence type="ECO:0000256" key="1">
    <source>
        <dbReference type="ARBA" id="ARBA00004236"/>
    </source>
</evidence>
<dbReference type="Pfam" id="PF06977">
    <property type="entry name" value="SdiA-regulated"/>
    <property type="match status" value="1"/>
</dbReference>
<feature type="transmembrane region" description="Helical" evidence="5">
    <location>
        <begin position="6"/>
        <end position="25"/>
    </location>
</feature>
<dbReference type="STRING" id="192903.SAMN04488513_101770"/>
<proteinExistence type="inferred from homology"/>
<reference evidence="7" key="1">
    <citation type="submission" date="2016-11" db="EMBL/GenBank/DDBJ databases">
        <authorList>
            <person name="Varghese N."/>
            <person name="Submissions S."/>
        </authorList>
    </citation>
    <scope>NUCLEOTIDE SEQUENCE [LARGE SCALE GENOMIC DNA]</scope>
    <source>
        <strain evidence="7">DSM 19858</strain>
    </source>
</reference>
<evidence type="ECO:0000256" key="3">
    <source>
        <dbReference type="ARBA" id="ARBA00022475"/>
    </source>
</evidence>
<sequence>MEIVKIKILTVFGLLFGFGLIFLGFGELGQKTASDDFGYRVVKSWQLPDALREVSGIAWLDDGRIAAVQDEEGSIFIFDPKTGKIAREIDFAGAGDYEGIAVKGDDAYVLRSDGAIFEIVDFRDDKRKISVHTTPFSRKNDMESLEWDPGNGRLLIAPKYNDPNSARFKGIYSFSSVSKKVEEAPVFQIDMGDEILNRYRKKDIGKTFRPSDLAIHPKTKDIYILDGAKPKLLILTADGEAKQVYAFDENDFPQPEAITFCPDGTLYIASEAKKENPAMLYLFKMGDR</sequence>
<keyword evidence="5" id="KW-1133">Transmembrane helix</keyword>
<comment type="similarity">
    <text evidence="2">Belongs to the YjiK family.</text>
</comment>
<keyword evidence="7" id="KW-1185">Reference proteome</keyword>
<evidence type="ECO:0000256" key="5">
    <source>
        <dbReference type="SAM" id="Phobius"/>
    </source>
</evidence>
<evidence type="ECO:0000313" key="6">
    <source>
        <dbReference type="EMBL" id="SHI60581.1"/>
    </source>
</evidence>
<keyword evidence="4 5" id="KW-0472">Membrane</keyword>
<dbReference type="AlphaFoldDB" id="A0A1M6CI98"/>
<dbReference type="GO" id="GO:0005886">
    <property type="term" value="C:plasma membrane"/>
    <property type="evidence" value="ECO:0007669"/>
    <property type="project" value="UniProtKB-SubCell"/>
</dbReference>
<dbReference type="Proteomes" id="UP000184543">
    <property type="component" value="Unassembled WGS sequence"/>
</dbReference>
<keyword evidence="5" id="KW-0812">Transmembrane</keyword>
<dbReference type="EMBL" id="FQYU01000001">
    <property type="protein sequence ID" value="SHI60581.1"/>
    <property type="molecule type" value="Genomic_DNA"/>
</dbReference>
<dbReference type="Gene3D" id="2.120.10.30">
    <property type="entry name" value="TolB, C-terminal domain"/>
    <property type="match status" value="1"/>
</dbReference>
<evidence type="ECO:0000256" key="4">
    <source>
        <dbReference type="ARBA" id="ARBA00023136"/>
    </source>
</evidence>
<dbReference type="InterPro" id="IPR011042">
    <property type="entry name" value="6-blade_b-propeller_TolB-like"/>
</dbReference>
<dbReference type="RefSeq" id="WP_170863112.1">
    <property type="nucleotide sequence ID" value="NZ_FQYU01000001.1"/>
</dbReference>
<keyword evidence="3" id="KW-1003">Cell membrane</keyword>
<name>A0A1M6CI98_9FLAO</name>